<sequence>MSLRTSILLLAAIVVVSEAQRATVPNLRAECYVGRWYQMYTNEWTNLFSNLPNPTCVTADYGAINATYISVFNSNFALEDQEYESISGYAFIPDIEDPGKLKVYLEGVPVLGNYWIFKLGPIYEGFYDYSLITENVDRQLFVLARDPERFRELYEAEILEYLRLTGFTGATKAPQEVPHTPACIYSPLPDQ</sequence>
<feature type="domain" description="Lipocalin/cytosolic fatty-acid binding" evidence="2">
    <location>
        <begin position="30"/>
        <end position="155"/>
    </location>
</feature>
<keyword evidence="1" id="KW-0732">Signal</keyword>
<protein>
    <recommendedName>
        <fullName evidence="2">Lipocalin/cytosolic fatty-acid binding domain-containing protein</fullName>
    </recommendedName>
</protein>
<gene>
    <name evidence="3" type="ORF">BSL78_05516</name>
</gene>
<dbReference type="SUPFAM" id="SSF50814">
    <property type="entry name" value="Lipocalins"/>
    <property type="match status" value="1"/>
</dbReference>
<feature type="chain" id="PRO_5013708220" description="Lipocalin/cytosolic fatty-acid binding domain-containing protein" evidence="1">
    <location>
        <begin position="20"/>
        <end position="191"/>
    </location>
</feature>
<comment type="caution">
    <text evidence="3">The sequence shown here is derived from an EMBL/GenBank/DDBJ whole genome shotgun (WGS) entry which is preliminary data.</text>
</comment>
<proteinExistence type="predicted"/>
<dbReference type="InterPro" id="IPR000566">
    <property type="entry name" value="Lipocln_cytosolic_FA-bd_dom"/>
</dbReference>
<accession>A0A2G8LBG3</accession>
<evidence type="ECO:0000313" key="4">
    <source>
        <dbReference type="Proteomes" id="UP000230750"/>
    </source>
</evidence>
<dbReference type="OrthoDB" id="565904at2759"/>
<name>A0A2G8LBG3_STIJA</name>
<dbReference type="CDD" id="cd19438">
    <property type="entry name" value="lipocalin_Blc-like"/>
    <property type="match status" value="1"/>
</dbReference>
<dbReference type="Gene3D" id="2.40.128.20">
    <property type="match status" value="1"/>
</dbReference>
<dbReference type="InterPro" id="IPR012674">
    <property type="entry name" value="Calycin"/>
</dbReference>
<evidence type="ECO:0000259" key="2">
    <source>
        <dbReference type="Pfam" id="PF08212"/>
    </source>
</evidence>
<dbReference type="InterPro" id="IPR047202">
    <property type="entry name" value="Lipocalin_Blc-like_dom"/>
</dbReference>
<dbReference type="PANTHER" id="PTHR37437:SF1">
    <property type="entry name" value="LIPOCALIN-RELATED PROTEIN"/>
    <property type="match status" value="1"/>
</dbReference>
<keyword evidence="4" id="KW-1185">Reference proteome</keyword>
<dbReference type="AlphaFoldDB" id="A0A2G8LBG3"/>
<dbReference type="Proteomes" id="UP000230750">
    <property type="component" value="Unassembled WGS sequence"/>
</dbReference>
<evidence type="ECO:0000256" key="1">
    <source>
        <dbReference type="SAM" id="SignalP"/>
    </source>
</evidence>
<reference evidence="3 4" key="1">
    <citation type="journal article" date="2017" name="PLoS Biol.">
        <title>The sea cucumber genome provides insights into morphological evolution and visceral regeneration.</title>
        <authorList>
            <person name="Zhang X."/>
            <person name="Sun L."/>
            <person name="Yuan J."/>
            <person name="Sun Y."/>
            <person name="Gao Y."/>
            <person name="Zhang L."/>
            <person name="Li S."/>
            <person name="Dai H."/>
            <person name="Hamel J.F."/>
            <person name="Liu C."/>
            <person name="Yu Y."/>
            <person name="Liu S."/>
            <person name="Lin W."/>
            <person name="Guo K."/>
            <person name="Jin S."/>
            <person name="Xu P."/>
            <person name="Storey K.B."/>
            <person name="Huan P."/>
            <person name="Zhang T."/>
            <person name="Zhou Y."/>
            <person name="Zhang J."/>
            <person name="Lin C."/>
            <person name="Li X."/>
            <person name="Xing L."/>
            <person name="Huo D."/>
            <person name="Sun M."/>
            <person name="Wang L."/>
            <person name="Mercier A."/>
            <person name="Li F."/>
            <person name="Yang H."/>
            <person name="Xiang J."/>
        </authorList>
    </citation>
    <scope>NUCLEOTIDE SEQUENCE [LARGE SCALE GENOMIC DNA]</scope>
    <source>
        <strain evidence="3">Shaxun</strain>
        <tissue evidence="3">Muscle</tissue>
    </source>
</reference>
<organism evidence="3 4">
    <name type="scientific">Stichopus japonicus</name>
    <name type="common">Sea cucumber</name>
    <dbReference type="NCBI Taxonomy" id="307972"/>
    <lineage>
        <taxon>Eukaryota</taxon>
        <taxon>Metazoa</taxon>
        <taxon>Echinodermata</taxon>
        <taxon>Eleutherozoa</taxon>
        <taxon>Echinozoa</taxon>
        <taxon>Holothuroidea</taxon>
        <taxon>Aspidochirotacea</taxon>
        <taxon>Aspidochirotida</taxon>
        <taxon>Stichopodidae</taxon>
        <taxon>Apostichopus</taxon>
    </lineage>
</organism>
<dbReference type="Pfam" id="PF08212">
    <property type="entry name" value="Lipocalin_2"/>
    <property type="match status" value="1"/>
</dbReference>
<dbReference type="PANTHER" id="PTHR37437">
    <property type="entry name" value="LIPOCALIN-RELATED PROTEIN-RELATED"/>
    <property type="match status" value="1"/>
</dbReference>
<feature type="signal peptide" evidence="1">
    <location>
        <begin position="1"/>
        <end position="19"/>
    </location>
</feature>
<dbReference type="EMBL" id="MRZV01000138">
    <property type="protein sequence ID" value="PIK57608.1"/>
    <property type="molecule type" value="Genomic_DNA"/>
</dbReference>
<evidence type="ECO:0000313" key="3">
    <source>
        <dbReference type="EMBL" id="PIK57608.1"/>
    </source>
</evidence>